<dbReference type="KEGG" id="fiy:BN1229_v1_2511"/>
<dbReference type="Proteomes" id="UP000033187">
    <property type="component" value="Chromosome 1"/>
</dbReference>
<organism evidence="2 3">
    <name type="scientific">Candidatus Filomicrobium marinum</name>
    <dbReference type="NCBI Taxonomy" id="1608628"/>
    <lineage>
        <taxon>Bacteria</taxon>
        <taxon>Pseudomonadati</taxon>
        <taxon>Pseudomonadota</taxon>
        <taxon>Alphaproteobacteria</taxon>
        <taxon>Hyphomicrobiales</taxon>
        <taxon>Hyphomicrobiaceae</taxon>
        <taxon>Filomicrobium</taxon>
    </lineage>
</organism>
<evidence type="ECO:0000313" key="2">
    <source>
        <dbReference type="EMBL" id="CPR20221.1"/>
    </source>
</evidence>
<evidence type="ECO:0000256" key="1">
    <source>
        <dbReference type="SAM" id="MobiDB-lite"/>
    </source>
</evidence>
<keyword evidence="2" id="KW-0223">Dioxygenase</keyword>
<gene>
    <name evidence="2" type="ORF">YBN1229_v1_2511</name>
</gene>
<evidence type="ECO:0000313" key="3">
    <source>
        <dbReference type="Proteomes" id="UP000033187"/>
    </source>
</evidence>
<sequence>MLAVTASAEEATGPTGSTAPSAQPPGACTLLPQAVEGPYYFDPAQMASSKADREKAAVRYWLSRKSLM</sequence>
<protein>
    <submittedName>
        <fullName evidence="2">Intradiol ring-cleavage dioxygenase</fullName>
    </submittedName>
</protein>
<name>A0A0D6JGJ3_9HYPH</name>
<keyword evidence="3" id="KW-1185">Reference proteome</keyword>
<keyword evidence="2" id="KW-0560">Oxidoreductase</keyword>
<accession>A0A0D6JGJ3</accession>
<dbReference type="GO" id="GO:0051213">
    <property type="term" value="F:dioxygenase activity"/>
    <property type="evidence" value="ECO:0007669"/>
    <property type="project" value="UniProtKB-KW"/>
</dbReference>
<proteinExistence type="predicted"/>
<feature type="region of interest" description="Disordered" evidence="1">
    <location>
        <begin position="1"/>
        <end position="30"/>
    </location>
</feature>
<dbReference type="AlphaFoldDB" id="A0A0D6JGJ3"/>
<dbReference type="EMBL" id="LN829119">
    <property type="protein sequence ID" value="CPR20221.1"/>
    <property type="molecule type" value="Genomic_DNA"/>
</dbReference>
<dbReference type="KEGG" id="fil:BN1229_v1_3412"/>
<reference evidence="3" key="1">
    <citation type="submission" date="2015-02" db="EMBL/GenBank/DDBJ databases">
        <authorList>
            <person name="Chooi Y.-H."/>
        </authorList>
    </citation>
    <scope>NUCLEOTIDE SEQUENCE [LARGE SCALE GENOMIC DNA]</scope>
    <source>
        <strain evidence="3">strain Y</strain>
    </source>
</reference>